<evidence type="ECO:0000313" key="3">
    <source>
        <dbReference type="Proteomes" id="UP000305067"/>
    </source>
</evidence>
<proteinExistence type="predicted"/>
<evidence type="ECO:0000256" key="1">
    <source>
        <dbReference type="SAM" id="MobiDB-lite"/>
    </source>
</evidence>
<accession>A0A5C3Q3X8</accession>
<dbReference type="Proteomes" id="UP000305067">
    <property type="component" value="Unassembled WGS sequence"/>
</dbReference>
<feature type="region of interest" description="Disordered" evidence="1">
    <location>
        <begin position="192"/>
        <end position="237"/>
    </location>
</feature>
<protein>
    <submittedName>
        <fullName evidence="2">Uncharacterized protein</fullName>
    </submittedName>
</protein>
<reference evidence="2 3" key="1">
    <citation type="journal article" date="2019" name="Nat. Ecol. Evol.">
        <title>Megaphylogeny resolves global patterns of mushroom evolution.</title>
        <authorList>
            <person name="Varga T."/>
            <person name="Krizsan K."/>
            <person name="Foldi C."/>
            <person name="Dima B."/>
            <person name="Sanchez-Garcia M."/>
            <person name="Sanchez-Ramirez S."/>
            <person name="Szollosi G.J."/>
            <person name="Szarkandi J.G."/>
            <person name="Papp V."/>
            <person name="Albert L."/>
            <person name="Andreopoulos W."/>
            <person name="Angelini C."/>
            <person name="Antonin V."/>
            <person name="Barry K.W."/>
            <person name="Bougher N.L."/>
            <person name="Buchanan P."/>
            <person name="Buyck B."/>
            <person name="Bense V."/>
            <person name="Catcheside P."/>
            <person name="Chovatia M."/>
            <person name="Cooper J."/>
            <person name="Damon W."/>
            <person name="Desjardin D."/>
            <person name="Finy P."/>
            <person name="Geml J."/>
            <person name="Haridas S."/>
            <person name="Hughes K."/>
            <person name="Justo A."/>
            <person name="Karasinski D."/>
            <person name="Kautmanova I."/>
            <person name="Kiss B."/>
            <person name="Kocsube S."/>
            <person name="Kotiranta H."/>
            <person name="LaButti K.M."/>
            <person name="Lechner B.E."/>
            <person name="Liimatainen K."/>
            <person name="Lipzen A."/>
            <person name="Lukacs Z."/>
            <person name="Mihaltcheva S."/>
            <person name="Morgado L.N."/>
            <person name="Niskanen T."/>
            <person name="Noordeloos M.E."/>
            <person name="Ohm R.A."/>
            <person name="Ortiz-Santana B."/>
            <person name="Ovrebo C."/>
            <person name="Racz N."/>
            <person name="Riley R."/>
            <person name="Savchenko A."/>
            <person name="Shiryaev A."/>
            <person name="Soop K."/>
            <person name="Spirin V."/>
            <person name="Szebenyi C."/>
            <person name="Tomsovsky M."/>
            <person name="Tulloss R.E."/>
            <person name="Uehling J."/>
            <person name="Grigoriev I.V."/>
            <person name="Vagvolgyi C."/>
            <person name="Papp T."/>
            <person name="Martin F.M."/>
            <person name="Miettinen O."/>
            <person name="Hibbett D.S."/>
            <person name="Nagy L.G."/>
        </authorList>
    </citation>
    <scope>NUCLEOTIDE SEQUENCE [LARGE SCALE GENOMIC DNA]</scope>
    <source>
        <strain evidence="2 3">CBS 309.79</strain>
    </source>
</reference>
<sequence>MQALLDARLKIHEEFNPEEYRTDGKMSVSASGTAIKTQGGNILSENYGAVRYVIPKAYFSSQGPVGSMNDFEGDDAVFNGPRSRLDAPDGILSGNRGVMGRSNFAGAEISTGSGIGSIFCGNSNVRTENGNVLDPVALNMLIAQGYVAASQASSIHHPAAHLPNLPPFVGVNASSQYAQPVLGPNLKNGVRGLYNNNTPGPRSGFSGKYGNGGSNALHYSPQQSSFDPSERGDAPMS</sequence>
<feature type="compositionally biased region" description="Basic and acidic residues" evidence="1">
    <location>
        <begin position="228"/>
        <end position="237"/>
    </location>
</feature>
<keyword evidence="3" id="KW-1185">Reference proteome</keyword>
<organism evidence="2 3">
    <name type="scientific">Pterulicium gracile</name>
    <dbReference type="NCBI Taxonomy" id="1884261"/>
    <lineage>
        <taxon>Eukaryota</taxon>
        <taxon>Fungi</taxon>
        <taxon>Dikarya</taxon>
        <taxon>Basidiomycota</taxon>
        <taxon>Agaricomycotina</taxon>
        <taxon>Agaricomycetes</taxon>
        <taxon>Agaricomycetidae</taxon>
        <taxon>Agaricales</taxon>
        <taxon>Pleurotineae</taxon>
        <taxon>Pterulaceae</taxon>
        <taxon>Pterulicium</taxon>
    </lineage>
</organism>
<dbReference type="AlphaFoldDB" id="A0A5C3Q3X8"/>
<name>A0A5C3Q3X8_9AGAR</name>
<gene>
    <name evidence="2" type="ORF">BDV98DRAFT_576436</name>
</gene>
<evidence type="ECO:0000313" key="2">
    <source>
        <dbReference type="EMBL" id="TFK96226.1"/>
    </source>
</evidence>
<dbReference type="EMBL" id="ML178864">
    <property type="protein sequence ID" value="TFK96226.1"/>
    <property type="molecule type" value="Genomic_DNA"/>
</dbReference>